<dbReference type="RefSeq" id="WP_084055994.1">
    <property type="nucleotide sequence ID" value="NZ_FWXF01000002.1"/>
</dbReference>
<feature type="chain" id="PRO_5010716232" evidence="1">
    <location>
        <begin position="20"/>
        <end position="249"/>
    </location>
</feature>
<evidence type="ECO:0000313" key="2">
    <source>
        <dbReference type="EMBL" id="SMC18741.1"/>
    </source>
</evidence>
<dbReference type="EMBL" id="FWXF01000002">
    <property type="protein sequence ID" value="SMC18741.1"/>
    <property type="molecule type" value="Genomic_DNA"/>
</dbReference>
<evidence type="ECO:0000313" key="3">
    <source>
        <dbReference type="Proteomes" id="UP000192783"/>
    </source>
</evidence>
<dbReference type="STRING" id="1121390.SAMN02746041_00515"/>
<keyword evidence="1" id="KW-0732">Signal</keyword>
<dbReference type="OrthoDB" id="9857694at2"/>
<reference evidence="2 3" key="1">
    <citation type="submission" date="2017-04" db="EMBL/GenBank/DDBJ databases">
        <authorList>
            <person name="Afonso C.L."/>
            <person name="Miller P.J."/>
            <person name="Scott M.A."/>
            <person name="Spackman E."/>
            <person name="Goraichik I."/>
            <person name="Dimitrov K.M."/>
            <person name="Suarez D.L."/>
            <person name="Swayne D.E."/>
        </authorList>
    </citation>
    <scope>NUCLEOTIDE SEQUENCE [LARGE SCALE GENOMIC DNA]</scope>
    <source>
        <strain evidence="2 3">DSM 13146</strain>
    </source>
</reference>
<accession>A0A1W1X5J5</accession>
<dbReference type="AlphaFoldDB" id="A0A1W1X5J5"/>
<proteinExistence type="predicted"/>
<gene>
    <name evidence="2" type="ORF">SAMN02746041_00515</name>
</gene>
<feature type="signal peptide" evidence="1">
    <location>
        <begin position="1"/>
        <end position="19"/>
    </location>
</feature>
<name>A0A1W1X5J5_9BACT</name>
<keyword evidence="3" id="KW-1185">Reference proteome</keyword>
<organism evidence="2 3">
    <name type="scientific">Desulfacinum hydrothermale DSM 13146</name>
    <dbReference type="NCBI Taxonomy" id="1121390"/>
    <lineage>
        <taxon>Bacteria</taxon>
        <taxon>Pseudomonadati</taxon>
        <taxon>Thermodesulfobacteriota</taxon>
        <taxon>Syntrophobacteria</taxon>
        <taxon>Syntrophobacterales</taxon>
        <taxon>Syntrophobacteraceae</taxon>
        <taxon>Desulfacinum</taxon>
    </lineage>
</organism>
<dbReference type="Proteomes" id="UP000192783">
    <property type="component" value="Unassembled WGS sequence"/>
</dbReference>
<sequence>MKKGVVLFIILFFLTPAYSADHCLEVARRLWALQNQIVAKSFRQLPPGAWAQYASNIKAVYLGQQVSPRTGMKLHVIEFTGGPTGQIWYQLTPKDIPYQGETLRFWTLEPMEAYILMGHRASYISKRILETYMRMSGNRWSTILEEGTILSPPNCDEVPEIRETTFVLASGKKVKATVIRSQENGAKLYCSPDVPFGWIKVKHSDGTTGAAPLMDFGFSGARAKISRKMAAEAQPIVFPASPLRGPAKR</sequence>
<evidence type="ECO:0000256" key="1">
    <source>
        <dbReference type="SAM" id="SignalP"/>
    </source>
</evidence>
<protein>
    <submittedName>
        <fullName evidence="2">Uncharacterized protein</fullName>
    </submittedName>
</protein>